<feature type="compositionally biased region" description="Basic residues" evidence="1">
    <location>
        <begin position="1"/>
        <end position="12"/>
    </location>
</feature>
<dbReference type="EMBL" id="OX459126">
    <property type="protein sequence ID" value="CAI9117343.1"/>
    <property type="molecule type" value="Genomic_DNA"/>
</dbReference>
<reference evidence="2" key="1">
    <citation type="submission" date="2023-03" db="EMBL/GenBank/DDBJ databases">
        <authorList>
            <person name="Julca I."/>
        </authorList>
    </citation>
    <scope>NUCLEOTIDE SEQUENCE</scope>
</reference>
<organism evidence="2 3">
    <name type="scientific">Oldenlandia corymbosa var. corymbosa</name>
    <dbReference type="NCBI Taxonomy" id="529605"/>
    <lineage>
        <taxon>Eukaryota</taxon>
        <taxon>Viridiplantae</taxon>
        <taxon>Streptophyta</taxon>
        <taxon>Embryophyta</taxon>
        <taxon>Tracheophyta</taxon>
        <taxon>Spermatophyta</taxon>
        <taxon>Magnoliopsida</taxon>
        <taxon>eudicotyledons</taxon>
        <taxon>Gunneridae</taxon>
        <taxon>Pentapetalae</taxon>
        <taxon>asterids</taxon>
        <taxon>lamiids</taxon>
        <taxon>Gentianales</taxon>
        <taxon>Rubiaceae</taxon>
        <taxon>Rubioideae</taxon>
        <taxon>Spermacoceae</taxon>
        <taxon>Hedyotis-Oldenlandia complex</taxon>
        <taxon>Oldenlandia</taxon>
    </lineage>
</organism>
<name>A0AAV1ECB6_OLDCO</name>
<proteinExistence type="predicted"/>
<dbReference type="Proteomes" id="UP001161247">
    <property type="component" value="Chromosome 9"/>
</dbReference>
<evidence type="ECO:0000313" key="2">
    <source>
        <dbReference type="EMBL" id="CAI9117343.1"/>
    </source>
</evidence>
<feature type="region of interest" description="Disordered" evidence="1">
    <location>
        <begin position="39"/>
        <end position="68"/>
    </location>
</feature>
<evidence type="ECO:0000256" key="1">
    <source>
        <dbReference type="SAM" id="MobiDB-lite"/>
    </source>
</evidence>
<accession>A0AAV1ECB6</accession>
<protein>
    <submittedName>
        <fullName evidence="2">OLC1v1018719C1</fullName>
    </submittedName>
</protein>
<keyword evidence="3" id="KW-1185">Reference proteome</keyword>
<evidence type="ECO:0000313" key="3">
    <source>
        <dbReference type="Proteomes" id="UP001161247"/>
    </source>
</evidence>
<sequence>MAKGKVRAKKASKGSEIECEDRKEDGTLIELRNTCGEKLDLNNKSASSGVAKSPKKGGKSPRAEDELNLEQQAERLSEILGVNNARKLEWPEEQKQPANAWEKFDVKKLRNVGVPLDFVPPEELEGIKIAMVQQKDVQLEMEYWQSSYKAMDSYYRKLWKDLGVDKVSHCQYLGKPIATDSLTASKDKAAYARVLEEVEIQEHPPLTAHFVDETGKLIE</sequence>
<feature type="compositionally biased region" description="Basic and acidic residues" evidence="1">
    <location>
        <begin position="13"/>
        <end position="23"/>
    </location>
</feature>
<feature type="region of interest" description="Disordered" evidence="1">
    <location>
        <begin position="1"/>
        <end position="23"/>
    </location>
</feature>
<dbReference type="AlphaFoldDB" id="A0AAV1ECB6"/>
<gene>
    <name evidence="2" type="ORF">OLC1_LOCUS23418</name>
</gene>